<evidence type="ECO:0000313" key="2">
    <source>
        <dbReference type="EMBL" id="CCM07219.1"/>
    </source>
</evidence>
<feature type="region of interest" description="Disordered" evidence="1">
    <location>
        <begin position="1"/>
        <end position="23"/>
    </location>
</feature>
<feature type="compositionally biased region" description="Acidic residues" evidence="1">
    <location>
        <begin position="66"/>
        <end position="85"/>
    </location>
</feature>
<keyword evidence="3" id="KW-1185">Reference proteome</keyword>
<proteinExistence type="predicted"/>
<protein>
    <submittedName>
        <fullName evidence="2">Uncharacterized protein</fullName>
    </submittedName>
</protein>
<evidence type="ECO:0000256" key="1">
    <source>
        <dbReference type="SAM" id="MobiDB-lite"/>
    </source>
</evidence>
<reference evidence="2 3" key="1">
    <citation type="journal article" date="2012" name="Appl. Environ. Microbiol.">
        <title>Short-read sequencing for genomic analysis of the brown rot fungus Fibroporia radiculosa.</title>
        <authorList>
            <person name="Tang J.D."/>
            <person name="Perkins A.D."/>
            <person name="Sonstegard T.S."/>
            <person name="Schroeder S.G."/>
            <person name="Burgess S.C."/>
            <person name="Diehl S.V."/>
        </authorList>
    </citation>
    <scope>NUCLEOTIDE SEQUENCE [LARGE SCALE GENOMIC DNA]</scope>
    <source>
        <strain evidence="2 3">TFFH 294</strain>
    </source>
</reference>
<name>J7S6N3_9APHY</name>
<dbReference type="EMBL" id="HE797703">
    <property type="protein sequence ID" value="CCM07219.1"/>
    <property type="molecule type" value="Genomic_DNA"/>
</dbReference>
<dbReference type="Proteomes" id="UP000006352">
    <property type="component" value="Unassembled WGS sequence"/>
</dbReference>
<feature type="compositionally biased region" description="Gly residues" evidence="1">
    <location>
        <begin position="45"/>
        <end position="54"/>
    </location>
</feature>
<dbReference type="InParanoid" id="J7S6N3"/>
<sequence length="98" mass="10390">MLDDKMKGEGNNEGKGKDAKEGARVMAARGATWFTTEKVIESLFGNGGGDGSGGVFKVESESVGLLEEDDGEDEKEDEEGNEEPASEEKSNEECSGCH</sequence>
<dbReference type="RefSeq" id="XP_012177240.1">
    <property type="nucleotide sequence ID" value="XM_012321850.1"/>
</dbReference>
<accession>J7S6N3</accession>
<dbReference type="HOGENOM" id="CLU_182420_0_0_1"/>
<dbReference type="GeneID" id="24102119"/>
<gene>
    <name evidence="2" type="ORF">FIBRA_09564</name>
</gene>
<organism evidence="2 3">
    <name type="scientific">Fibroporia radiculosa</name>
    <dbReference type="NCBI Taxonomy" id="599839"/>
    <lineage>
        <taxon>Eukaryota</taxon>
        <taxon>Fungi</taxon>
        <taxon>Dikarya</taxon>
        <taxon>Basidiomycota</taxon>
        <taxon>Agaricomycotina</taxon>
        <taxon>Agaricomycetes</taxon>
        <taxon>Polyporales</taxon>
        <taxon>Fibroporiaceae</taxon>
        <taxon>Fibroporia</taxon>
    </lineage>
</organism>
<evidence type="ECO:0000313" key="3">
    <source>
        <dbReference type="Proteomes" id="UP000006352"/>
    </source>
</evidence>
<dbReference type="AlphaFoldDB" id="J7S6N3"/>
<feature type="region of interest" description="Disordered" evidence="1">
    <location>
        <begin position="43"/>
        <end position="98"/>
    </location>
</feature>